<sequence length="235" mass="25533">MMGTQEQIGRSVEGTSGTSEATETRTQAQKTAALRKLIVLQLVFELALPLGGYYGLRAAGVSQWAALAIGSILAAPWLVHGMVKRRRVEVMAVFTLTLMAVGALMSVVTGDPRTLLVRDSWLAALAGFWVLGTLLTRRPFMMTMAQTIVAAKVGEAGWREWEARWGTEPAFRRAIRVLTAVWGAVLTLDAGVRVVLALTAPVDLVPTLSTVQWLVVLAGLLVFHNRYITRHGLKA</sequence>
<evidence type="ECO:0000256" key="2">
    <source>
        <dbReference type="SAM" id="Phobius"/>
    </source>
</evidence>
<accession>A0ABU2SQX7</accession>
<feature type="transmembrane region" description="Helical" evidence="2">
    <location>
        <begin position="37"/>
        <end position="55"/>
    </location>
</feature>
<feature type="transmembrane region" description="Helical" evidence="2">
    <location>
        <begin position="91"/>
        <end position="108"/>
    </location>
</feature>
<feature type="transmembrane region" description="Helical" evidence="2">
    <location>
        <begin position="61"/>
        <end position="79"/>
    </location>
</feature>
<evidence type="ECO:0000313" key="4">
    <source>
        <dbReference type="Proteomes" id="UP001180531"/>
    </source>
</evidence>
<evidence type="ECO:0000256" key="1">
    <source>
        <dbReference type="SAM" id="MobiDB-lite"/>
    </source>
</evidence>
<dbReference type="EMBL" id="JAVRFI010000012">
    <property type="protein sequence ID" value="MDT0451297.1"/>
    <property type="molecule type" value="Genomic_DNA"/>
</dbReference>
<feature type="compositionally biased region" description="Low complexity" evidence="1">
    <location>
        <begin position="11"/>
        <end position="26"/>
    </location>
</feature>
<feature type="transmembrane region" description="Helical" evidence="2">
    <location>
        <begin position="174"/>
        <end position="198"/>
    </location>
</feature>
<name>A0ABU2SQX7_9ACTN</name>
<keyword evidence="2" id="KW-1133">Transmembrane helix</keyword>
<keyword evidence="2" id="KW-0472">Membrane</keyword>
<reference evidence="3" key="1">
    <citation type="submission" date="2024-05" db="EMBL/GenBank/DDBJ databases">
        <title>30 novel species of actinomycetes from the DSMZ collection.</title>
        <authorList>
            <person name="Nouioui I."/>
        </authorList>
    </citation>
    <scope>NUCLEOTIDE SEQUENCE</scope>
    <source>
        <strain evidence="3">DSM 40473</strain>
    </source>
</reference>
<feature type="region of interest" description="Disordered" evidence="1">
    <location>
        <begin position="1"/>
        <end position="26"/>
    </location>
</feature>
<feature type="transmembrane region" description="Helical" evidence="2">
    <location>
        <begin position="204"/>
        <end position="223"/>
    </location>
</feature>
<dbReference type="NCBIfam" id="NF041646">
    <property type="entry name" value="VC0807_fam"/>
    <property type="match status" value="1"/>
</dbReference>
<dbReference type="Proteomes" id="UP001180531">
    <property type="component" value="Unassembled WGS sequence"/>
</dbReference>
<evidence type="ECO:0000313" key="3">
    <source>
        <dbReference type="EMBL" id="MDT0451297.1"/>
    </source>
</evidence>
<gene>
    <name evidence="3" type="ORF">RM609_19720</name>
</gene>
<organism evidence="3 4">
    <name type="scientific">Streptomyces hesseae</name>
    <dbReference type="NCBI Taxonomy" id="3075519"/>
    <lineage>
        <taxon>Bacteria</taxon>
        <taxon>Bacillati</taxon>
        <taxon>Actinomycetota</taxon>
        <taxon>Actinomycetes</taxon>
        <taxon>Kitasatosporales</taxon>
        <taxon>Streptomycetaceae</taxon>
        <taxon>Streptomyces</taxon>
    </lineage>
</organism>
<protein>
    <submittedName>
        <fullName evidence="3">VC0807 family protein</fullName>
    </submittedName>
</protein>
<feature type="transmembrane region" description="Helical" evidence="2">
    <location>
        <begin position="120"/>
        <end position="136"/>
    </location>
</feature>
<comment type="caution">
    <text evidence="3">The sequence shown here is derived from an EMBL/GenBank/DDBJ whole genome shotgun (WGS) entry which is preliminary data.</text>
</comment>
<proteinExistence type="predicted"/>
<keyword evidence="4" id="KW-1185">Reference proteome</keyword>
<dbReference type="RefSeq" id="WP_311612620.1">
    <property type="nucleotide sequence ID" value="NZ_JAVRFI010000012.1"/>
</dbReference>
<keyword evidence="2" id="KW-0812">Transmembrane</keyword>